<evidence type="ECO:0000313" key="2">
    <source>
        <dbReference type="EMBL" id="GCE63083.1"/>
    </source>
</evidence>
<evidence type="ECO:0000256" key="1">
    <source>
        <dbReference type="SAM" id="MobiDB-lite"/>
    </source>
</evidence>
<protein>
    <submittedName>
        <fullName evidence="2">Uncharacterized protein</fullName>
    </submittedName>
</protein>
<feature type="compositionally biased region" description="Low complexity" evidence="1">
    <location>
        <begin position="109"/>
        <end position="127"/>
    </location>
</feature>
<feature type="compositionally biased region" description="Polar residues" evidence="1">
    <location>
        <begin position="99"/>
        <end position="108"/>
    </location>
</feature>
<comment type="caution">
    <text evidence="2">The sequence shown here is derived from an EMBL/GenBank/DDBJ whole genome shotgun (WGS) entry which is preliminary data.</text>
</comment>
<feature type="region of interest" description="Disordered" evidence="1">
    <location>
        <begin position="31"/>
        <end position="127"/>
    </location>
</feature>
<dbReference type="RefSeq" id="WP_216082678.1">
    <property type="nucleotide sequence ID" value="NZ_CACTIB010000004.1"/>
</dbReference>
<sequence>MTPQAAVGAGLGGLAAAGVGGTGIAYAAGAFEKPKDPERVNSGNTQIGQEESGDVSGGSQARTEEGDRSSGINDVSVPNQVAQEKSEISGATGVEGSKLTGNIDGTAQSTGESPQTGSTSSQPSATA</sequence>
<feature type="compositionally biased region" description="Polar residues" evidence="1">
    <location>
        <begin position="70"/>
        <end position="83"/>
    </location>
</feature>
<dbReference type="EMBL" id="BIMN01000001">
    <property type="protein sequence ID" value="GCE63083.1"/>
    <property type="molecule type" value="Genomic_DNA"/>
</dbReference>
<reference evidence="2 3" key="1">
    <citation type="submission" date="2019-01" db="EMBL/GenBank/DDBJ databases">
        <title>Draft genome sequences of Candidatus Mycoplasma haemohominis SWG34-3 identified from a patient with pyrexia, anemia and liver dysfunction.</title>
        <authorList>
            <person name="Sekizuka T."/>
            <person name="Hattori N."/>
            <person name="Katano H."/>
            <person name="Takuma T."/>
            <person name="Ito T."/>
            <person name="Arai N."/>
            <person name="Yanai R."/>
            <person name="Ishii S."/>
            <person name="Miura Y."/>
            <person name="Tokunaga T."/>
            <person name="Watanabe H."/>
            <person name="Nomura N."/>
            <person name="Eguchi J."/>
            <person name="Arai T."/>
            <person name="Hasegawa H."/>
            <person name="Nakamaki T."/>
            <person name="Wakita T."/>
            <person name="Niki Y."/>
            <person name="Kuroda M."/>
        </authorList>
    </citation>
    <scope>NUCLEOTIDE SEQUENCE [LARGE SCALE GENOMIC DNA]</scope>
    <source>
        <strain evidence="2">SWG34-3</strain>
    </source>
</reference>
<dbReference type="Proteomes" id="UP000324831">
    <property type="component" value="Unassembled WGS sequence"/>
</dbReference>
<name>A0A478FP67_9MOLU</name>
<evidence type="ECO:0000313" key="3">
    <source>
        <dbReference type="Proteomes" id="UP000324831"/>
    </source>
</evidence>
<organism evidence="2 3">
    <name type="scientific">Candidatus Mycoplasma haematohominis</name>
    <dbReference type="NCBI Taxonomy" id="1494318"/>
    <lineage>
        <taxon>Bacteria</taxon>
        <taxon>Bacillati</taxon>
        <taxon>Mycoplasmatota</taxon>
        <taxon>Mollicutes</taxon>
        <taxon>Mycoplasmataceae</taxon>
        <taxon>Mycoplasma</taxon>
    </lineage>
</organism>
<gene>
    <name evidence="2" type="ORF">MHSWG343_00610</name>
</gene>
<accession>A0A478FP67</accession>
<proteinExistence type="predicted"/>
<dbReference type="AlphaFoldDB" id="A0A478FP67"/>